<evidence type="ECO:0000313" key="3">
    <source>
        <dbReference type="Proteomes" id="UP000298642"/>
    </source>
</evidence>
<dbReference type="CDD" id="cd24007">
    <property type="entry name" value="ASKHA_NBD_eukNAGK-like"/>
    <property type="match status" value="1"/>
</dbReference>
<dbReference type="EMBL" id="CP034413">
    <property type="protein sequence ID" value="QCI58504.2"/>
    <property type="molecule type" value="Genomic_DNA"/>
</dbReference>
<dbReference type="Proteomes" id="UP000298642">
    <property type="component" value="Chromosome"/>
</dbReference>
<dbReference type="KEGG" id="obj:EIO64_04115"/>
<organism evidence="2 3">
    <name type="scientific">Dysosmobacter welbionis</name>
    <dbReference type="NCBI Taxonomy" id="2093857"/>
    <lineage>
        <taxon>Bacteria</taxon>
        <taxon>Bacillati</taxon>
        <taxon>Bacillota</taxon>
        <taxon>Clostridia</taxon>
        <taxon>Eubacteriales</taxon>
        <taxon>Oscillospiraceae</taxon>
        <taxon>Dysosmobacter</taxon>
    </lineage>
</organism>
<sequence length="329" mass="35658">MIFLGCDGGSTKTEWLLVDHTGQVLAHRIFPGCNFAFWGEDGFRDLMVRSVQTLLADSGITSQQITSAMLSLTVYGEVPGTEEFFPQVMQSILPDCPLQFSNDSVAGWCGSLAGRPGINIVAGTGSVAYGQDSAGNASRVGGWSLFFADEGSCSWVARQMITEFVKQADGRHPRSAIYEELRQELSITHDLYFSGYLQTNVRQDSSLLAKLQLVVLRAAQRGDPAAIGIYHRAAEELTEMATAIRQQLTFSAGETVPVSYSGGLFRAGEVIMTPFRACMDRESFVLNEPRYSPVLGALILAARGFLSLEESDAMADRTAAQLTTAPSVQ</sequence>
<dbReference type="InterPro" id="IPR052519">
    <property type="entry name" value="Euk-type_GlcNAc_Kinase"/>
</dbReference>
<dbReference type="AlphaFoldDB" id="A0A856HXF5"/>
<evidence type="ECO:0000313" key="2">
    <source>
        <dbReference type="EMBL" id="QCI58504.2"/>
    </source>
</evidence>
<dbReference type="GeneID" id="89522359"/>
<dbReference type="Gene3D" id="3.30.420.40">
    <property type="match status" value="2"/>
</dbReference>
<reference evidence="3" key="1">
    <citation type="submission" date="2018-12" db="EMBL/GenBank/DDBJ databases">
        <title>Dusodibacter welbiota gen. nov., sp. nov., isolated from human faeces and emended description of the Oscillibacter genus.</title>
        <authorList>
            <person name="Le Roy T."/>
            <person name="Van der Smissen P."/>
            <person name="Delzenne N."/>
            <person name="Muccioli G."/>
            <person name="Collet J.F."/>
            <person name="Cani P.D."/>
        </authorList>
    </citation>
    <scope>NUCLEOTIDE SEQUENCE [LARGE SCALE GENOMIC DNA]</scope>
    <source>
        <strain evidence="3">J115</strain>
    </source>
</reference>
<dbReference type="InterPro" id="IPR043129">
    <property type="entry name" value="ATPase_NBD"/>
</dbReference>
<dbReference type="Pfam" id="PF01869">
    <property type="entry name" value="BcrAD_BadFG"/>
    <property type="match status" value="1"/>
</dbReference>
<dbReference type="SUPFAM" id="SSF53067">
    <property type="entry name" value="Actin-like ATPase domain"/>
    <property type="match status" value="2"/>
</dbReference>
<keyword evidence="3" id="KW-1185">Reference proteome</keyword>
<dbReference type="PANTHER" id="PTHR43190">
    <property type="entry name" value="N-ACETYL-D-GLUCOSAMINE KINASE"/>
    <property type="match status" value="1"/>
</dbReference>
<dbReference type="PANTHER" id="PTHR43190:SF3">
    <property type="entry name" value="N-ACETYL-D-GLUCOSAMINE KINASE"/>
    <property type="match status" value="1"/>
</dbReference>
<dbReference type="RefSeq" id="WP_025544219.1">
    <property type="nucleotide sequence ID" value="NZ_CP034413.3"/>
</dbReference>
<feature type="domain" description="ATPase BadF/BadG/BcrA/BcrD type" evidence="1">
    <location>
        <begin position="4"/>
        <end position="301"/>
    </location>
</feature>
<dbReference type="InterPro" id="IPR002731">
    <property type="entry name" value="ATPase_BadF"/>
</dbReference>
<gene>
    <name evidence="2" type="ORF">EIO64_04115</name>
</gene>
<name>A0A856HXF5_9FIRM</name>
<accession>A0A856HXF5</accession>
<protein>
    <recommendedName>
        <fullName evidence="1">ATPase BadF/BadG/BcrA/BcrD type domain-containing protein</fullName>
    </recommendedName>
</protein>
<evidence type="ECO:0000259" key="1">
    <source>
        <dbReference type="Pfam" id="PF01869"/>
    </source>
</evidence>
<proteinExistence type="predicted"/>